<organism>
    <name type="scientific">Culex quinquefasciatus</name>
    <name type="common">Southern house mosquito</name>
    <name type="synonym">Culex pungens</name>
    <dbReference type="NCBI Taxonomy" id="7176"/>
    <lineage>
        <taxon>Eukaryota</taxon>
        <taxon>Metazoa</taxon>
        <taxon>Ecdysozoa</taxon>
        <taxon>Arthropoda</taxon>
        <taxon>Hexapoda</taxon>
        <taxon>Insecta</taxon>
        <taxon>Pterygota</taxon>
        <taxon>Neoptera</taxon>
        <taxon>Endopterygota</taxon>
        <taxon>Diptera</taxon>
        <taxon>Nematocera</taxon>
        <taxon>Culicoidea</taxon>
        <taxon>Culicidae</taxon>
        <taxon>Culicinae</taxon>
        <taxon>Culicini</taxon>
        <taxon>Culex</taxon>
        <taxon>Culex</taxon>
    </lineage>
</organism>
<feature type="region of interest" description="Disordered" evidence="6">
    <location>
        <begin position="132"/>
        <end position="160"/>
    </location>
</feature>
<keyword evidence="3 5" id="KW-0697">Rotamase</keyword>
<accession>B0X789</accession>
<reference evidence="8" key="1">
    <citation type="submission" date="2007-03" db="EMBL/GenBank/DDBJ databases">
        <title>Annotation of Culex pipiens quinquefasciatus.</title>
        <authorList>
            <consortium name="The Broad Institute Genome Sequencing Platform"/>
            <person name="Atkinson P.W."/>
            <person name="Hemingway J."/>
            <person name="Christensen B.M."/>
            <person name="Higgs S."/>
            <person name="Kodira C."/>
            <person name="Hannick L."/>
            <person name="Megy K."/>
            <person name="O'Leary S."/>
            <person name="Pearson M."/>
            <person name="Haas B.J."/>
            <person name="Mauceli E."/>
            <person name="Wortman J.R."/>
            <person name="Lee N.H."/>
            <person name="Guigo R."/>
            <person name="Stanke M."/>
            <person name="Alvarado L."/>
            <person name="Amedeo P."/>
            <person name="Antoine C.H."/>
            <person name="Arensburger P."/>
            <person name="Bidwell S.L."/>
            <person name="Crawford M."/>
            <person name="Camaro F."/>
            <person name="Devon K."/>
            <person name="Engels R."/>
            <person name="Hammond M."/>
            <person name="Howarth C."/>
            <person name="Koehrsen M."/>
            <person name="Lawson D."/>
            <person name="Montgomery P."/>
            <person name="Nene V."/>
            <person name="Nusbaum C."/>
            <person name="Puiu D."/>
            <person name="Romero-Severson J."/>
            <person name="Severson D.W."/>
            <person name="Shumway M."/>
            <person name="Sisk P."/>
            <person name="Stolte C."/>
            <person name="Zeng Q."/>
            <person name="Eisenstadt E."/>
            <person name="Fraser-Liggett C."/>
            <person name="Strausberg R."/>
            <person name="Galagan J."/>
            <person name="Birren B."/>
            <person name="Collins F.H."/>
        </authorList>
    </citation>
    <scope>NUCLEOTIDE SEQUENCE [LARGE SCALE GENOMIC DNA]</scope>
    <source>
        <strain evidence="8">JHB</strain>
    </source>
</reference>
<dbReference type="EnsemblMetazoa" id="CPIJ014951-RA">
    <property type="protein sequence ID" value="CPIJ014951-PA"/>
    <property type="gene ID" value="CPIJ014951"/>
</dbReference>
<dbReference type="EC" id="5.2.1.8" evidence="2 5"/>
<evidence type="ECO:0000313" key="10">
    <source>
        <dbReference type="Proteomes" id="UP000002320"/>
    </source>
</evidence>
<dbReference type="PROSITE" id="PS50059">
    <property type="entry name" value="FKBP_PPIASE"/>
    <property type="match status" value="1"/>
</dbReference>
<dbReference type="GO" id="GO:0003755">
    <property type="term" value="F:peptidyl-prolyl cis-trans isomerase activity"/>
    <property type="evidence" value="ECO:0007669"/>
    <property type="project" value="UniProtKB-KW"/>
</dbReference>
<dbReference type="FunFam" id="3.10.50.40:FF:000006">
    <property type="entry name" value="Peptidyl-prolyl cis-trans isomerase"/>
    <property type="match status" value="1"/>
</dbReference>
<gene>
    <name evidence="9" type="primary">6048612</name>
    <name evidence="8" type="ORF">CpipJ_CPIJ014951</name>
</gene>
<keyword evidence="10" id="KW-1185">Reference proteome</keyword>
<dbReference type="PANTHER" id="PTHR45779">
    <property type="entry name" value="PEPTIDYLPROLYL ISOMERASE"/>
    <property type="match status" value="1"/>
</dbReference>
<dbReference type="KEGG" id="cqu:CpipJ_CPIJ014951"/>
<feature type="domain" description="PPIase FKBP-type" evidence="7">
    <location>
        <begin position="1"/>
        <end position="77"/>
    </location>
</feature>
<evidence type="ECO:0000256" key="3">
    <source>
        <dbReference type="ARBA" id="ARBA00023110"/>
    </source>
</evidence>
<dbReference type="InterPro" id="IPR001179">
    <property type="entry name" value="PPIase_FKBP_dom"/>
</dbReference>
<dbReference type="EMBL" id="DS232442">
    <property type="protein sequence ID" value="EDS41839.1"/>
    <property type="molecule type" value="Genomic_DNA"/>
</dbReference>
<dbReference type="Gene3D" id="3.10.50.40">
    <property type="match status" value="1"/>
</dbReference>
<dbReference type="InterPro" id="IPR044609">
    <property type="entry name" value="FKBP2/11"/>
</dbReference>
<dbReference type="OrthoDB" id="1902587at2759"/>
<comment type="catalytic activity">
    <reaction evidence="1 5">
        <text>[protein]-peptidylproline (omega=180) = [protein]-peptidylproline (omega=0)</text>
        <dbReference type="Rhea" id="RHEA:16237"/>
        <dbReference type="Rhea" id="RHEA-COMP:10747"/>
        <dbReference type="Rhea" id="RHEA-COMP:10748"/>
        <dbReference type="ChEBI" id="CHEBI:83833"/>
        <dbReference type="ChEBI" id="CHEBI:83834"/>
        <dbReference type="EC" id="5.2.1.8"/>
    </reaction>
</comment>
<evidence type="ECO:0000256" key="4">
    <source>
        <dbReference type="ARBA" id="ARBA00023235"/>
    </source>
</evidence>
<dbReference type="InterPro" id="IPR046357">
    <property type="entry name" value="PPIase_dom_sf"/>
</dbReference>
<dbReference type="SUPFAM" id="SSF54534">
    <property type="entry name" value="FKBP-like"/>
    <property type="match status" value="1"/>
</dbReference>
<evidence type="ECO:0000256" key="1">
    <source>
        <dbReference type="ARBA" id="ARBA00000971"/>
    </source>
</evidence>
<evidence type="ECO:0000256" key="5">
    <source>
        <dbReference type="PROSITE-ProRule" id="PRU00277"/>
    </source>
</evidence>
<evidence type="ECO:0000256" key="2">
    <source>
        <dbReference type="ARBA" id="ARBA00013194"/>
    </source>
</evidence>
<dbReference type="STRING" id="7176.B0X789"/>
<reference evidence="9" key="2">
    <citation type="submission" date="2020-05" db="UniProtKB">
        <authorList>
            <consortium name="EnsemblMetazoa"/>
        </authorList>
    </citation>
    <scope>IDENTIFICATION</scope>
    <source>
        <strain evidence="9">JHB</strain>
    </source>
</reference>
<protein>
    <recommendedName>
        <fullName evidence="2 5">peptidylprolyl isomerase</fullName>
        <ecNumber evidence="2 5">5.2.1.8</ecNumber>
    </recommendedName>
</protein>
<dbReference type="eggNOG" id="KOG0549">
    <property type="taxonomic scope" value="Eukaryota"/>
</dbReference>
<dbReference type="InParanoid" id="B0X789"/>
<evidence type="ECO:0000313" key="9">
    <source>
        <dbReference type="EnsemblMetazoa" id="CPIJ014951-PA"/>
    </source>
</evidence>
<evidence type="ECO:0000256" key="6">
    <source>
        <dbReference type="SAM" id="MobiDB-lite"/>
    </source>
</evidence>
<proteinExistence type="predicted"/>
<dbReference type="PANTHER" id="PTHR45779:SF14">
    <property type="entry name" value="PEPTIDYLPROLYL ISOMERASE"/>
    <property type="match status" value="1"/>
</dbReference>
<dbReference type="VEuPathDB" id="VectorBase:CPIJ014951"/>
<dbReference type="VEuPathDB" id="VectorBase:CQUJHB008296"/>
<dbReference type="Pfam" id="PF00254">
    <property type="entry name" value="FKBP_C"/>
    <property type="match status" value="1"/>
</dbReference>
<dbReference type="AlphaFoldDB" id="B0X789"/>
<evidence type="ECO:0000313" key="8">
    <source>
        <dbReference type="EMBL" id="EDS41839.1"/>
    </source>
</evidence>
<feature type="compositionally biased region" description="Basic residues" evidence="6">
    <location>
        <begin position="140"/>
        <end position="153"/>
    </location>
</feature>
<evidence type="ECO:0000259" key="7">
    <source>
        <dbReference type="PROSITE" id="PS50059"/>
    </source>
</evidence>
<keyword evidence="4 5" id="KW-0413">Isomerase</keyword>
<dbReference type="Proteomes" id="UP000002320">
    <property type="component" value="Unassembled WGS sequence"/>
</dbReference>
<dbReference type="HOGENOM" id="CLU_1290104_0_0_1"/>
<name>B0X789_CULQU</name>
<dbReference type="GO" id="GO:0005783">
    <property type="term" value="C:endoplasmic reticulum"/>
    <property type="evidence" value="ECO:0007669"/>
    <property type="project" value="TreeGrafter"/>
</dbReference>
<sequence>MEIGRKFPSFDRDQPFTFQLGAGQVIKGWDQGLTDMCVGEKRKLTIPPELGYGDRGAGNVIPGGATLVFDVELINIGDSPPTTNVFKEIDENKDMQLSREKLNTTAEETSGCSVHKGLFLCEVIQCASRDNREKENTQQKKGRKSGVPFRKKNTTSGGRKPSLKIFTESLRKLSSFCLVSNLYRRSACCRRQRKEKRRQRLEELTNEKRQNKLW</sequence>